<dbReference type="SUPFAM" id="SSF56219">
    <property type="entry name" value="DNase I-like"/>
    <property type="match status" value="1"/>
</dbReference>
<proteinExistence type="evidence at transcript level"/>
<organism evidence="2">
    <name type="scientific">Ixodes ricinus</name>
    <name type="common">Common tick</name>
    <name type="synonym">Acarus ricinus</name>
    <dbReference type="NCBI Taxonomy" id="34613"/>
    <lineage>
        <taxon>Eukaryota</taxon>
        <taxon>Metazoa</taxon>
        <taxon>Ecdysozoa</taxon>
        <taxon>Arthropoda</taxon>
        <taxon>Chelicerata</taxon>
        <taxon>Arachnida</taxon>
        <taxon>Acari</taxon>
        <taxon>Parasitiformes</taxon>
        <taxon>Ixodida</taxon>
        <taxon>Ixodoidea</taxon>
        <taxon>Ixodidae</taxon>
        <taxon>Ixodinae</taxon>
        <taxon>Ixodes</taxon>
    </lineage>
</organism>
<name>A0A131Y1L5_IXORI</name>
<dbReference type="InterPro" id="IPR005135">
    <property type="entry name" value="Endo/exonuclease/phosphatase"/>
</dbReference>
<dbReference type="EMBL" id="GEFM01002412">
    <property type="protein sequence ID" value="JAP73384.1"/>
    <property type="molecule type" value="mRNA"/>
</dbReference>
<dbReference type="SUPFAM" id="SSF56672">
    <property type="entry name" value="DNA/RNA polymerases"/>
    <property type="match status" value="1"/>
</dbReference>
<dbReference type="PANTHER" id="PTHR31635">
    <property type="entry name" value="REVERSE TRANSCRIPTASE DOMAIN-CONTAINING PROTEIN-RELATED"/>
    <property type="match status" value="1"/>
</dbReference>
<dbReference type="PANTHER" id="PTHR31635:SF196">
    <property type="entry name" value="REVERSE TRANSCRIPTASE DOMAIN-CONTAINING PROTEIN-RELATED"/>
    <property type="match status" value="1"/>
</dbReference>
<evidence type="ECO:0000313" key="2">
    <source>
        <dbReference type="EMBL" id="JAP73384.1"/>
    </source>
</evidence>
<dbReference type="InterPro" id="IPR043502">
    <property type="entry name" value="DNA/RNA_pol_sf"/>
</dbReference>
<dbReference type="InterPro" id="IPR036691">
    <property type="entry name" value="Endo/exonu/phosph_ase_sf"/>
</dbReference>
<feature type="non-terminal residue" evidence="2">
    <location>
        <position position="1"/>
    </location>
</feature>
<accession>A0A131Y1L5</accession>
<dbReference type="Gene3D" id="3.60.10.10">
    <property type="entry name" value="Endonuclease/exonuclease/phosphatase"/>
    <property type="match status" value="1"/>
</dbReference>
<dbReference type="PROSITE" id="PS50878">
    <property type="entry name" value="RT_POL"/>
    <property type="match status" value="1"/>
</dbReference>
<dbReference type="GO" id="GO:0071897">
    <property type="term" value="P:DNA biosynthetic process"/>
    <property type="evidence" value="ECO:0007669"/>
    <property type="project" value="UniProtKB-ARBA"/>
</dbReference>
<dbReference type="Pfam" id="PF03372">
    <property type="entry name" value="Exo_endo_phos"/>
    <property type="match status" value="1"/>
</dbReference>
<dbReference type="Pfam" id="PF00078">
    <property type="entry name" value="RVT_1"/>
    <property type="match status" value="1"/>
</dbReference>
<dbReference type="CDD" id="cd09076">
    <property type="entry name" value="L1-EN"/>
    <property type="match status" value="1"/>
</dbReference>
<dbReference type="GO" id="GO:0003824">
    <property type="term" value="F:catalytic activity"/>
    <property type="evidence" value="ECO:0007669"/>
    <property type="project" value="InterPro"/>
</dbReference>
<evidence type="ECO:0000259" key="1">
    <source>
        <dbReference type="PROSITE" id="PS50878"/>
    </source>
</evidence>
<protein>
    <submittedName>
        <fullName evidence="2">Putative tick transposon</fullName>
    </submittedName>
</protein>
<sequence>VATFNCVSLIARKRKQWLLNLLLKERVDIAFLQETKLSGEKHIEDMLSFFERHFLFVYSKAIGYSAGTAFLLRKDKGFKIAPEWETDQSGRICSIDIIHDDVLVKLVAVHAPNEAADRKDFFKNLRQYLDTPCPTILAGDFNCVLNGKDSSNGLMPDSSRVELRKLLRDYDLHDAIESISAAVPGFTHWQASSHARIDRVYVSSELEASLEGYEALPVAFSDHALVIVRLGKRTKSRRTRTDWKNWKLNDSLIEDEELKNKIKDLVTQAAALQPVDAACWEQMKISLKMVIIQHSQIKARERKKDRRALTNCLKRLIEEENESPGLFTEDIRNCKERLLAIMEKDYEGAMIRSRVLAVEKDEVPGKIFKTKERQRAQGNKISQLQVGPEIVSEQDAIQQALHMAFEKLLGVDSFQDGELLQSFLEQMPSIPADVREAINEDITEAEIASTIKELSPRKSPGVDGLGAAFYKTFADLMVPILCRVFSDILARGLLPPSMRQAMVVLIPKKRSPHSCPSVEDFRPISILTTDYKILAKILAKRLDRGIRCVVGDHQAYGIRGRSIQDNLHMMRVMCEDALVEGSPLAALQVDLSKAFDRVSHKFLFRLLDHCGIGETLGRYVRICYKNISTNIKVNGGLTKPIPVHSSVRQGCPMSPVLFSLYLEPLCRRIINDSAIRGFNWAPSLLKVLAYADDLTLLCSSRSEVELALKHVSDFCSVSGARLNEKKSTGAWLGAWDARPESFLGISWGRAVTDYLGISLAPECLRTGDSGIHMKSLHAKAQDWYGRYLSFFNRSRVCNAVFFPTVWYAAQAMPCRIIDVQKVNRFCAVYIWDSKFERMRRSNLFLCREKGGLGLVNVQLKLQVQRFIFFRSQRNEHLRKAIQKHGGKCTAQWMPVPNEWSERVCTLRFYKEIERALKTFHAMFSDEYLAKVKRRRLYWDALELLTPVPMYRANLRDTSSSVFKRLSFYPVKTGTKDFFFKFHTEVLPVKTWLDKKGFFVPWSTNCALCPYEEDLRHVFFDCTNAQLFWAQLRQTLQVQLYPEWESCKFLEFGNGTNRSCLETLALLGLHAIWRSRTDHLLVAVGGKPAWRHFLDGFQHVSSVLSAREWAGYDDWKAFQKRLSWPSF</sequence>
<feature type="domain" description="Reverse transcriptase" evidence="1">
    <location>
        <begin position="487"/>
        <end position="759"/>
    </location>
</feature>
<dbReference type="CDD" id="cd01650">
    <property type="entry name" value="RT_nLTR_like"/>
    <property type="match status" value="1"/>
</dbReference>
<dbReference type="AlphaFoldDB" id="A0A131Y1L5"/>
<reference evidence="2" key="1">
    <citation type="submission" date="2016-02" db="EMBL/GenBank/DDBJ databases">
        <title>RNAseq analyses of the midgut from blood- or serum-fed Ixodes ricinus ticks.</title>
        <authorList>
            <person name="Perner J."/>
            <person name="Provaznik J."/>
            <person name="Schrenkova J."/>
            <person name="Urbanova V."/>
            <person name="Ribeiro J.M."/>
            <person name="Kopacek P."/>
        </authorList>
    </citation>
    <scope>NUCLEOTIDE SEQUENCE</scope>
    <source>
        <tissue evidence="2">Gut</tissue>
    </source>
</reference>
<dbReference type="InterPro" id="IPR000477">
    <property type="entry name" value="RT_dom"/>
</dbReference>